<protein>
    <recommendedName>
        <fullName evidence="3">Phage protein</fullName>
    </recommendedName>
</protein>
<gene>
    <name evidence="1" type="ORF">ACINKY_21365</name>
</gene>
<dbReference type="RefSeq" id="WP_402877370.1">
    <property type="nucleotide sequence ID" value="NZ_JBIYSL010000005.1"/>
</dbReference>
<dbReference type="Proteomes" id="UP001618531">
    <property type="component" value="Unassembled WGS sequence"/>
</dbReference>
<sequence length="69" mass="7974">MTTKAKQIGEITVKIDTSKIKFTKEQLLTSKHFSDSARDLISTLFEDGESYSFDEVKQRIEEFKAKEVK</sequence>
<accession>A0ABW8HZS3</accession>
<evidence type="ECO:0008006" key="3">
    <source>
        <dbReference type="Google" id="ProtNLM"/>
    </source>
</evidence>
<comment type="caution">
    <text evidence="1">The sequence shown here is derived from an EMBL/GenBank/DDBJ whole genome shotgun (WGS) entry which is preliminary data.</text>
</comment>
<dbReference type="EMBL" id="JBIYSL010000005">
    <property type="protein sequence ID" value="MFK0524753.1"/>
    <property type="molecule type" value="Genomic_DNA"/>
</dbReference>
<proteinExistence type="predicted"/>
<reference evidence="1 2" key="1">
    <citation type="submission" date="2024-11" db="EMBL/GenBank/DDBJ databases">
        <title>Identification and Characterization of a Novel Fosfomycin Bacillithiol Transferase FosB8 in Paenibacillus illinoisensis.</title>
        <authorList>
            <person name="Lu W."/>
        </authorList>
    </citation>
    <scope>NUCLEOTIDE SEQUENCE [LARGE SCALE GENOMIC DNA]</scope>
    <source>
        <strain evidence="1 2">WP77</strain>
    </source>
</reference>
<keyword evidence="2" id="KW-1185">Reference proteome</keyword>
<evidence type="ECO:0000313" key="2">
    <source>
        <dbReference type="Proteomes" id="UP001618531"/>
    </source>
</evidence>
<evidence type="ECO:0000313" key="1">
    <source>
        <dbReference type="EMBL" id="MFK0524753.1"/>
    </source>
</evidence>
<organism evidence="1 2">
    <name type="scientific">Paenibacillus illinoisensis</name>
    <dbReference type="NCBI Taxonomy" id="59845"/>
    <lineage>
        <taxon>Bacteria</taxon>
        <taxon>Bacillati</taxon>
        <taxon>Bacillota</taxon>
        <taxon>Bacilli</taxon>
        <taxon>Bacillales</taxon>
        <taxon>Paenibacillaceae</taxon>
        <taxon>Paenibacillus</taxon>
    </lineage>
</organism>
<name>A0ABW8HZS3_9BACL</name>